<dbReference type="SUPFAM" id="SSF52266">
    <property type="entry name" value="SGNH hydrolase"/>
    <property type="match status" value="1"/>
</dbReference>
<dbReference type="Proteomes" id="UP001257659">
    <property type="component" value="Unassembled WGS sequence"/>
</dbReference>
<name>A0ABU1K5H3_9FLAO</name>
<comment type="caution">
    <text evidence="3">The sequence shown here is derived from an EMBL/GenBank/DDBJ whole genome shotgun (WGS) entry which is preliminary data.</text>
</comment>
<feature type="domain" description="Sialate O-acetylesterase" evidence="2">
    <location>
        <begin position="22"/>
        <end position="276"/>
    </location>
</feature>
<keyword evidence="4" id="KW-1185">Reference proteome</keyword>
<organism evidence="3 4">
    <name type="scientific">Mesonia maritima</name>
    <dbReference type="NCBI Taxonomy" id="1793873"/>
    <lineage>
        <taxon>Bacteria</taxon>
        <taxon>Pseudomonadati</taxon>
        <taxon>Bacteroidota</taxon>
        <taxon>Flavobacteriia</taxon>
        <taxon>Flavobacteriales</taxon>
        <taxon>Flavobacteriaceae</taxon>
        <taxon>Mesonia</taxon>
    </lineage>
</organism>
<dbReference type="InterPro" id="IPR052940">
    <property type="entry name" value="Carb_Esterase_6"/>
</dbReference>
<accession>A0ABU1K5H3</accession>
<evidence type="ECO:0000313" key="4">
    <source>
        <dbReference type="Proteomes" id="UP001257659"/>
    </source>
</evidence>
<sequence>MKKILLLFLLISVFIGCKKEEVKLFLVAGQRNAMGVGDSLTSVYKSNRPCFEYNSLSNEYEILKDPIGQNHLHFQTAKSGSFLPAFGYTYNEISNKKVYIVQCAKGGSSLTAQAEIKNWGNWSATGNLFQSSVKKAKQALKKINEENQDNSLNEKIKLSAILWSQGENDGQAVARNQISIQQYKTALRELIKKYQNTFGESVPFIIIETGTHRDSLNNVGYTKIRLAQQDIAKELENVFIGYSETASFQEKGWLKDPVHYNQTALNDIGTKLAYFYKNLEKE</sequence>
<dbReference type="PROSITE" id="PS51257">
    <property type="entry name" value="PROKAR_LIPOPROTEIN"/>
    <property type="match status" value="1"/>
</dbReference>
<evidence type="ECO:0000259" key="2">
    <source>
        <dbReference type="Pfam" id="PF03629"/>
    </source>
</evidence>
<reference evidence="3 4" key="1">
    <citation type="submission" date="2023-07" db="EMBL/GenBank/DDBJ databases">
        <title>Genomic Encyclopedia of Type Strains, Phase IV (KMG-IV): sequencing the most valuable type-strain genomes for metagenomic binning, comparative biology and taxonomic classification.</title>
        <authorList>
            <person name="Goeker M."/>
        </authorList>
    </citation>
    <scope>NUCLEOTIDE SEQUENCE [LARGE SCALE GENOMIC DNA]</scope>
    <source>
        <strain evidence="3 4">DSM 102814</strain>
    </source>
</reference>
<dbReference type="Pfam" id="PF03629">
    <property type="entry name" value="SASA"/>
    <property type="match status" value="1"/>
</dbReference>
<dbReference type="EMBL" id="JAVDQA010000001">
    <property type="protein sequence ID" value="MDR6299818.1"/>
    <property type="molecule type" value="Genomic_DNA"/>
</dbReference>
<evidence type="ECO:0000313" key="3">
    <source>
        <dbReference type="EMBL" id="MDR6299818.1"/>
    </source>
</evidence>
<dbReference type="InterPro" id="IPR005181">
    <property type="entry name" value="SASA"/>
</dbReference>
<dbReference type="InterPro" id="IPR036514">
    <property type="entry name" value="SGNH_hydro_sf"/>
</dbReference>
<dbReference type="PANTHER" id="PTHR31988">
    <property type="entry name" value="ESTERASE, PUTATIVE (DUF303)-RELATED"/>
    <property type="match status" value="1"/>
</dbReference>
<proteinExistence type="predicted"/>
<gene>
    <name evidence="3" type="ORF">GGR31_000434</name>
</gene>
<dbReference type="Gene3D" id="3.40.50.1110">
    <property type="entry name" value="SGNH hydrolase"/>
    <property type="match status" value="1"/>
</dbReference>
<keyword evidence="1" id="KW-0378">Hydrolase</keyword>
<dbReference type="PANTHER" id="PTHR31988:SF19">
    <property type="entry name" value="9-O-ACETYL-N-ACETYLNEURAMINIC ACID DEACETYLASE-RELATED"/>
    <property type="match status" value="1"/>
</dbReference>
<dbReference type="RefSeq" id="WP_309726803.1">
    <property type="nucleotide sequence ID" value="NZ_JAVDQA010000001.1"/>
</dbReference>
<evidence type="ECO:0000256" key="1">
    <source>
        <dbReference type="ARBA" id="ARBA00022801"/>
    </source>
</evidence>
<protein>
    <recommendedName>
        <fullName evidence="2">Sialate O-acetylesterase domain-containing protein</fullName>
    </recommendedName>
</protein>